<protein>
    <recommendedName>
        <fullName evidence="1">Glycosyl transferase family 28 C-terminal domain-containing protein</fullName>
    </recommendedName>
</protein>
<evidence type="ECO:0000313" key="2">
    <source>
        <dbReference type="EMBL" id="MDA0184839.1"/>
    </source>
</evidence>
<organism evidence="2 3">
    <name type="scientific">Solirubrobacter phytolaccae</name>
    <dbReference type="NCBI Taxonomy" id="1404360"/>
    <lineage>
        <taxon>Bacteria</taxon>
        <taxon>Bacillati</taxon>
        <taxon>Actinomycetota</taxon>
        <taxon>Thermoleophilia</taxon>
        <taxon>Solirubrobacterales</taxon>
        <taxon>Solirubrobacteraceae</taxon>
        <taxon>Solirubrobacter</taxon>
    </lineage>
</organism>
<accession>A0A9X3NGC6</accession>
<name>A0A9X3NGC6_9ACTN</name>
<dbReference type="PANTHER" id="PTHR21015">
    <property type="entry name" value="UDP-N-ACETYLGLUCOSAMINE--N-ACETYLMURAMYL-(PENTAPEPTIDE) PYROPHOSPHORYL-UNDECAPRENOL N-ACETYLGLUCOSAMINE TRANSFERASE 1"/>
    <property type="match status" value="1"/>
</dbReference>
<keyword evidence="3" id="KW-1185">Reference proteome</keyword>
<dbReference type="EMBL" id="JAPDDP010000088">
    <property type="protein sequence ID" value="MDA0184839.1"/>
    <property type="molecule type" value="Genomic_DNA"/>
</dbReference>
<reference evidence="2" key="1">
    <citation type="submission" date="2022-10" db="EMBL/GenBank/DDBJ databases">
        <title>The WGS of Solirubrobacter phytolaccae KCTC 29190.</title>
        <authorList>
            <person name="Jiang Z."/>
        </authorList>
    </citation>
    <scope>NUCLEOTIDE SEQUENCE</scope>
    <source>
        <strain evidence="2">KCTC 29190</strain>
    </source>
</reference>
<evidence type="ECO:0000313" key="3">
    <source>
        <dbReference type="Proteomes" id="UP001147653"/>
    </source>
</evidence>
<dbReference type="InterPro" id="IPR007235">
    <property type="entry name" value="Glyco_trans_28_C"/>
</dbReference>
<dbReference type="PANTHER" id="PTHR21015:SF28">
    <property type="entry name" value="SLL1722 PROTEIN"/>
    <property type="match status" value="1"/>
</dbReference>
<comment type="caution">
    <text evidence="2">The sequence shown here is derived from an EMBL/GenBank/DDBJ whole genome shotgun (WGS) entry which is preliminary data.</text>
</comment>
<proteinExistence type="predicted"/>
<feature type="domain" description="Glycosyl transferase family 28 C-terminal" evidence="1">
    <location>
        <begin position="252"/>
        <end position="320"/>
    </location>
</feature>
<gene>
    <name evidence="2" type="ORF">OJ997_31340</name>
</gene>
<dbReference type="AlphaFoldDB" id="A0A9X3NGC6"/>
<dbReference type="SUPFAM" id="SSF53756">
    <property type="entry name" value="UDP-Glycosyltransferase/glycogen phosphorylase"/>
    <property type="match status" value="1"/>
</dbReference>
<dbReference type="Proteomes" id="UP001147653">
    <property type="component" value="Unassembled WGS sequence"/>
</dbReference>
<sequence length="355" mass="39183">MKPALLFYCQHSVGLGHLMRSYALCDRLAERFRVTLIAGGQLPTDIPPPAGVEIVALPPLGVNGSNGFGSTDPRYTTERAWDIRLHRILNTVRDVKPRVVLVELYPFGRAKFTREIVPLLGAADDAFKACSLRDILVSGDPRRDDRARKLADAHLDAILVHADPRFARLEETFKPPTPLSVPVHYTGFVTGRDRGDERPRGDHVVISAGGGRVGRPLLEEAIERLNGTPMRMIAGPLMPEEDFEALRKRAPRNVELIRSVPDLAAELKQAAASISQCGYNTALDLVRTRVPALVVPYATPEEDEQTRRALRLQELGLVRVSDHVEPDLLHHEPAPAVLDLDGAATTRDLLYELIA</sequence>
<dbReference type="RefSeq" id="WP_270029297.1">
    <property type="nucleotide sequence ID" value="NZ_JAPDDP010000088.1"/>
</dbReference>
<dbReference type="Gene3D" id="3.40.50.2000">
    <property type="entry name" value="Glycogen Phosphorylase B"/>
    <property type="match status" value="1"/>
</dbReference>
<dbReference type="Pfam" id="PF04101">
    <property type="entry name" value="Glyco_tran_28_C"/>
    <property type="match status" value="1"/>
</dbReference>
<evidence type="ECO:0000259" key="1">
    <source>
        <dbReference type="Pfam" id="PF04101"/>
    </source>
</evidence>
<dbReference type="GO" id="GO:0016758">
    <property type="term" value="F:hexosyltransferase activity"/>
    <property type="evidence" value="ECO:0007669"/>
    <property type="project" value="InterPro"/>
</dbReference>